<protein>
    <submittedName>
        <fullName evidence="4">Alkylated DNA nucleotide flippase Atl1, participates in nucleotide excision repair, Ada-like DNA-binding domain</fullName>
    </submittedName>
</protein>
<dbReference type="Proteomes" id="UP000219565">
    <property type="component" value="Unassembled WGS sequence"/>
</dbReference>
<dbReference type="GO" id="GO:0006281">
    <property type="term" value="P:DNA repair"/>
    <property type="evidence" value="ECO:0007669"/>
    <property type="project" value="InterPro"/>
</dbReference>
<organism evidence="4 5">
    <name type="scientific">Nocardia amikacinitolerans</name>
    <dbReference type="NCBI Taxonomy" id="756689"/>
    <lineage>
        <taxon>Bacteria</taxon>
        <taxon>Bacillati</taxon>
        <taxon>Actinomycetota</taxon>
        <taxon>Actinomycetes</taxon>
        <taxon>Mycobacteriales</taxon>
        <taxon>Nocardiaceae</taxon>
        <taxon>Nocardia</taxon>
    </lineage>
</organism>
<name>A0A285L6J9_9NOCA</name>
<proteinExistence type="predicted"/>
<dbReference type="STRING" id="1379680.GCA_001612615_05157"/>
<evidence type="ECO:0000313" key="5">
    <source>
        <dbReference type="Proteomes" id="UP000219565"/>
    </source>
</evidence>
<feature type="domain" description="Methylated-DNA-[protein]-cysteine S-methyltransferase DNA binding" evidence="3">
    <location>
        <begin position="38"/>
        <end position="108"/>
    </location>
</feature>
<dbReference type="InterPro" id="IPR052520">
    <property type="entry name" value="ATL_DNA_repair"/>
</dbReference>
<dbReference type="GO" id="GO:0003677">
    <property type="term" value="F:DNA binding"/>
    <property type="evidence" value="ECO:0007669"/>
    <property type="project" value="UniProtKB-KW"/>
</dbReference>
<dbReference type="PANTHER" id="PTHR42942:SF1">
    <property type="entry name" value="ALKYLTRANSFERASE-LIKE PROTEIN 1"/>
    <property type="match status" value="1"/>
</dbReference>
<evidence type="ECO:0000259" key="3">
    <source>
        <dbReference type="Pfam" id="PF01035"/>
    </source>
</evidence>
<keyword evidence="5" id="KW-1185">Reference proteome</keyword>
<dbReference type="AlphaFoldDB" id="A0A285L6J9"/>
<dbReference type="Pfam" id="PF01035">
    <property type="entry name" value="DNA_binding_1"/>
    <property type="match status" value="1"/>
</dbReference>
<feature type="region of interest" description="Disordered" evidence="2">
    <location>
        <begin position="1"/>
        <end position="32"/>
    </location>
</feature>
<dbReference type="Gene3D" id="1.10.10.10">
    <property type="entry name" value="Winged helix-like DNA-binding domain superfamily/Winged helix DNA-binding domain"/>
    <property type="match status" value="1"/>
</dbReference>
<reference evidence="4 5" key="1">
    <citation type="submission" date="2017-09" db="EMBL/GenBank/DDBJ databases">
        <authorList>
            <person name="Ehlers B."/>
            <person name="Leendertz F.H."/>
        </authorList>
    </citation>
    <scope>NUCLEOTIDE SEQUENCE [LARGE SCALE GENOMIC DNA]</scope>
    <source>
        <strain evidence="4 5">DSM 45537</strain>
    </source>
</reference>
<dbReference type="InterPro" id="IPR036388">
    <property type="entry name" value="WH-like_DNA-bd_sf"/>
</dbReference>
<keyword evidence="1" id="KW-0227">DNA damage</keyword>
<evidence type="ECO:0000256" key="1">
    <source>
        <dbReference type="ARBA" id="ARBA00022763"/>
    </source>
</evidence>
<dbReference type="InterPro" id="IPR036217">
    <property type="entry name" value="MethylDNA_cys_MeTrfase_DNAb"/>
</dbReference>
<evidence type="ECO:0000256" key="2">
    <source>
        <dbReference type="SAM" id="MobiDB-lite"/>
    </source>
</evidence>
<dbReference type="GO" id="GO:0003824">
    <property type="term" value="F:catalytic activity"/>
    <property type="evidence" value="ECO:0007669"/>
    <property type="project" value="InterPro"/>
</dbReference>
<dbReference type="PANTHER" id="PTHR42942">
    <property type="entry name" value="6-O-METHYLGUANINE DNA METHYLTRANSFERASE"/>
    <property type="match status" value="1"/>
</dbReference>
<dbReference type="SUPFAM" id="SSF46767">
    <property type="entry name" value="Methylated DNA-protein cysteine methyltransferase, C-terminal domain"/>
    <property type="match status" value="1"/>
</dbReference>
<keyword evidence="4" id="KW-0238">DNA-binding</keyword>
<dbReference type="InterPro" id="IPR014048">
    <property type="entry name" value="MethylDNA_cys_MeTrfase_DNA-bd"/>
</dbReference>
<accession>A0A285L6J9</accession>
<dbReference type="CDD" id="cd06445">
    <property type="entry name" value="ATase"/>
    <property type="match status" value="1"/>
</dbReference>
<gene>
    <name evidence="4" type="ORF">SAMN04244553_2074</name>
</gene>
<dbReference type="EMBL" id="OBEG01000002">
    <property type="protein sequence ID" value="SNY80504.1"/>
    <property type="molecule type" value="Genomic_DNA"/>
</dbReference>
<sequence>MPTSRKRPPIEGDPQPVGQTKGHPRSAGRTSDAQIELVRELVASIPPGMVATYGDIAAAAGLSTPRTVGWIMRTDAADLPWHRVLRAGGRPATHLADRQLRLLAAEDVPIEDGRVNLREARFRFPEVRDAPRR</sequence>
<evidence type="ECO:0000313" key="4">
    <source>
        <dbReference type="EMBL" id="SNY80504.1"/>
    </source>
</evidence>